<dbReference type="OrthoDB" id="9781189at2"/>
<dbReference type="RefSeq" id="WP_071456173.1">
    <property type="nucleotide sequence ID" value="NZ_CABJEN010000005.1"/>
</dbReference>
<dbReference type="PANTHER" id="PTHR47619:SF1">
    <property type="entry name" value="EXODEOXYRIBONUCLEASE WALJ"/>
    <property type="match status" value="1"/>
</dbReference>
<dbReference type="Proteomes" id="UP000191200">
    <property type="component" value="Chromosome"/>
</dbReference>
<organism evidence="2 3">
    <name type="scientific">Vagococcus teuberi</name>
    <dbReference type="NCBI Taxonomy" id="519472"/>
    <lineage>
        <taxon>Bacteria</taxon>
        <taxon>Bacillati</taxon>
        <taxon>Bacillota</taxon>
        <taxon>Bacilli</taxon>
        <taxon>Lactobacillales</taxon>
        <taxon>Enterococcaceae</taxon>
        <taxon>Vagococcus</taxon>
    </lineage>
</organism>
<dbReference type="STRING" id="519472.BHY08_01440"/>
<dbReference type="GO" id="GO:0016787">
    <property type="term" value="F:hydrolase activity"/>
    <property type="evidence" value="ECO:0007669"/>
    <property type="project" value="UniProtKB-KW"/>
</dbReference>
<keyword evidence="3" id="KW-1185">Reference proteome</keyword>
<evidence type="ECO:0000313" key="2">
    <source>
        <dbReference type="EMBL" id="APB30604.1"/>
    </source>
</evidence>
<dbReference type="Pfam" id="PF12706">
    <property type="entry name" value="Lactamase_B_2"/>
    <property type="match status" value="1"/>
</dbReference>
<feature type="domain" description="Metallo-beta-lactamase" evidence="1">
    <location>
        <begin position="20"/>
        <end position="198"/>
    </location>
</feature>
<dbReference type="EMBL" id="CP017267">
    <property type="protein sequence ID" value="APB30604.1"/>
    <property type="molecule type" value="Genomic_DNA"/>
</dbReference>
<dbReference type="Gene3D" id="3.60.15.10">
    <property type="entry name" value="Ribonuclease Z/Hydroxyacylglutathione hydrolase-like"/>
    <property type="match status" value="1"/>
</dbReference>
<protein>
    <submittedName>
        <fullName evidence="2">Metallohydrolase</fullName>
    </submittedName>
</protein>
<dbReference type="InterPro" id="IPR036866">
    <property type="entry name" value="RibonucZ/Hydroxyglut_hydro"/>
</dbReference>
<dbReference type="AlphaFoldDB" id="A0A1J0A3U9"/>
<dbReference type="SMART" id="SM00849">
    <property type="entry name" value="Lactamase_B"/>
    <property type="match status" value="1"/>
</dbReference>
<dbReference type="PANTHER" id="PTHR47619">
    <property type="entry name" value="METALLO-HYDROLASE YYCJ-RELATED"/>
    <property type="match status" value="1"/>
</dbReference>
<dbReference type="SUPFAM" id="SSF56281">
    <property type="entry name" value="Metallo-hydrolase/oxidoreductase"/>
    <property type="match status" value="1"/>
</dbReference>
<dbReference type="InterPro" id="IPR052533">
    <property type="entry name" value="WalJ/YycJ-like"/>
</dbReference>
<dbReference type="InterPro" id="IPR001279">
    <property type="entry name" value="Metallo-B-lactamas"/>
</dbReference>
<evidence type="ECO:0000259" key="1">
    <source>
        <dbReference type="SMART" id="SM00849"/>
    </source>
</evidence>
<reference evidence="2 3" key="1">
    <citation type="submission" date="2016-09" db="EMBL/GenBank/DDBJ databases">
        <title>Vagococcus teuberi sp. nov., isolated from the Malian artisanal sour milk fene.</title>
        <authorList>
            <person name="Wullschleger S."/>
            <person name="Seifert C."/>
            <person name="Baumgartner S."/>
            <person name="Lacroix C."/>
            <person name="Bonfoh B."/>
            <person name="Stevens M.J."/>
            <person name="Meile L."/>
        </authorList>
    </citation>
    <scope>NUCLEOTIDE SEQUENCE [LARGE SCALE GENOMIC DNA]</scope>
    <source>
        <strain evidence="2 3">DSM 21459</strain>
    </source>
</reference>
<keyword evidence="2" id="KW-0378">Hydrolase</keyword>
<dbReference type="KEGG" id="vte:BHY08_01440"/>
<evidence type="ECO:0000313" key="3">
    <source>
        <dbReference type="Proteomes" id="UP000191200"/>
    </source>
</evidence>
<gene>
    <name evidence="2" type="ORF">BHY08_01440</name>
</gene>
<proteinExistence type="predicted"/>
<dbReference type="InterPro" id="IPR058121">
    <property type="entry name" value="WalJ/YycJ"/>
</dbReference>
<sequence length="271" mass="30128">MHVVVSETSFNISVLASGSTGNSLYIETAQRKILVDAGLSGKKITSLLASINRSPEDLDAILVTHEHRDHIHGVGVLARKYNLDIYANELTWQAMEKNIGNVPFEQRNIFDMGKVMTLGDMDIESFGVSHDAIAPQFYRFYKGNKSFVILTDTGYCSEQVKGVIKNADAYLLESNHDPNMLRMGRYPWNTKQRILGDKGHLSNEDGALTATEIIGDRTKHIYLGHLSKENNMKELANMTVTGILQQHDIDAGGQVKIMDTDPDKACDLFAI</sequence>
<accession>A0A1J0A3U9</accession>
<name>A0A1J0A3U9_9ENTE</name>
<dbReference type="CDD" id="cd07733">
    <property type="entry name" value="YycJ-like_MBL-fold"/>
    <property type="match status" value="1"/>
</dbReference>